<feature type="transmembrane region" description="Helical" evidence="6">
    <location>
        <begin position="377"/>
        <end position="396"/>
    </location>
</feature>
<evidence type="ECO:0000256" key="3">
    <source>
        <dbReference type="ARBA" id="ARBA00022692"/>
    </source>
</evidence>
<gene>
    <name evidence="7" type="ORF">GOB87_01935</name>
</gene>
<comment type="subcellular location">
    <subcellularLocation>
        <location evidence="1">Cell membrane</location>
        <topology evidence="1">Multi-pass membrane protein</topology>
    </subcellularLocation>
</comment>
<evidence type="ECO:0000313" key="7">
    <source>
        <dbReference type="EMBL" id="NHO52726.1"/>
    </source>
</evidence>
<feature type="transmembrane region" description="Helical" evidence="6">
    <location>
        <begin position="162"/>
        <end position="178"/>
    </location>
</feature>
<evidence type="ECO:0000256" key="2">
    <source>
        <dbReference type="ARBA" id="ARBA00022475"/>
    </source>
</evidence>
<evidence type="ECO:0000256" key="1">
    <source>
        <dbReference type="ARBA" id="ARBA00004651"/>
    </source>
</evidence>
<evidence type="ECO:0000313" key="8">
    <source>
        <dbReference type="Proteomes" id="UP000597459"/>
    </source>
</evidence>
<protein>
    <submittedName>
        <fullName evidence="7">Oligosaccharide flippase family protein</fullName>
    </submittedName>
</protein>
<keyword evidence="5 6" id="KW-0472">Membrane</keyword>
<reference evidence="7" key="1">
    <citation type="submission" date="2019-11" db="EMBL/GenBank/DDBJ databases">
        <title>Description of new Acetobacter species.</title>
        <authorList>
            <person name="Cleenwerck I."/>
            <person name="Sombolestani A.S."/>
        </authorList>
    </citation>
    <scope>NUCLEOTIDE SEQUENCE</scope>
    <source>
        <strain evidence="7">LMG 1626</strain>
    </source>
</reference>
<evidence type="ECO:0000256" key="6">
    <source>
        <dbReference type="SAM" id="Phobius"/>
    </source>
</evidence>
<feature type="transmembrane region" description="Helical" evidence="6">
    <location>
        <begin position="346"/>
        <end position="365"/>
    </location>
</feature>
<feature type="transmembrane region" description="Helical" evidence="6">
    <location>
        <begin position="311"/>
        <end position="334"/>
    </location>
</feature>
<keyword evidence="3 6" id="KW-0812">Transmembrane</keyword>
<feature type="transmembrane region" description="Helical" evidence="6">
    <location>
        <begin position="96"/>
        <end position="119"/>
    </location>
</feature>
<dbReference type="Pfam" id="PF13440">
    <property type="entry name" value="Polysacc_synt_3"/>
    <property type="match status" value="1"/>
</dbReference>
<name>A0A967B5Y3_9PROT</name>
<comment type="caution">
    <text evidence="7">The sequence shown here is derived from an EMBL/GenBank/DDBJ whole genome shotgun (WGS) entry which is preliminary data.</text>
</comment>
<dbReference type="PANTHER" id="PTHR30250">
    <property type="entry name" value="PST FAMILY PREDICTED COLANIC ACID TRANSPORTER"/>
    <property type="match status" value="1"/>
</dbReference>
<sequence>MSEQRSVFSSILQNAGLLTAGKIITACCGFVYIAFTVRTIGLSDYGFLILIHSLALMGSRLSRLQSWRTLIHFGSNAFHEKHYTFLRKVVSFSIRLDVISAFAALLISLVGAQIYTVFAHWPFKIWALATLYACVSFLMYTGWCVGVFRLTRKFYIVTVKDSLLALLQMIGVLIGYFFKLKLAYFLMVWAGIVICDFVVSVTTAVVILNTYFPFHFLHAFRNWKWALPDMWKFTKNTSVSQTLYAISNNIAMLIVGGILGPVDVAVYRVCRQIANGIVTPAQLTAPVIYPELVKLRDDRDWDGLRKVITQIFLSLISISAVLLLLSIFAGNHIFAYLVHTKSIHSTSYILIMLSSAIFDLLMVPVEPLLMVSGYTKVLVRNRTIIIAIYFPLLYLMTVEFGLNGACLSTAFSNLLALIVCAAWLPRVFRK</sequence>
<feature type="transmembrane region" description="Helical" evidence="6">
    <location>
        <begin position="12"/>
        <end position="34"/>
    </location>
</feature>
<dbReference type="Proteomes" id="UP000597459">
    <property type="component" value="Unassembled WGS sequence"/>
</dbReference>
<accession>A0A967B5Y3</accession>
<keyword evidence="4 6" id="KW-1133">Transmembrane helix</keyword>
<feature type="transmembrane region" description="Helical" evidence="6">
    <location>
        <begin position="125"/>
        <end position="150"/>
    </location>
</feature>
<feature type="transmembrane region" description="Helical" evidence="6">
    <location>
        <begin position="184"/>
        <end position="212"/>
    </location>
</feature>
<dbReference type="EMBL" id="WOTH01000002">
    <property type="protein sequence ID" value="NHO52726.1"/>
    <property type="molecule type" value="Genomic_DNA"/>
</dbReference>
<proteinExistence type="predicted"/>
<dbReference type="RefSeq" id="WP_166312850.1">
    <property type="nucleotide sequence ID" value="NZ_WOTH01000002.1"/>
</dbReference>
<organism evidence="7 8">
    <name type="scientific">Acetobacter estunensis</name>
    <dbReference type="NCBI Taxonomy" id="104097"/>
    <lineage>
        <taxon>Bacteria</taxon>
        <taxon>Pseudomonadati</taxon>
        <taxon>Pseudomonadota</taxon>
        <taxon>Alphaproteobacteria</taxon>
        <taxon>Acetobacterales</taxon>
        <taxon>Acetobacteraceae</taxon>
        <taxon>Acetobacter</taxon>
    </lineage>
</organism>
<evidence type="ECO:0000256" key="5">
    <source>
        <dbReference type="ARBA" id="ARBA00023136"/>
    </source>
</evidence>
<dbReference type="AlphaFoldDB" id="A0A967B5Y3"/>
<keyword evidence="8" id="KW-1185">Reference proteome</keyword>
<dbReference type="GO" id="GO:0005886">
    <property type="term" value="C:plasma membrane"/>
    <property type="evidence" value="ECO:0007669"/>
    <property type="project" value="UniProtKB-SubCell"/>
</dbReference>
<dbReference type="InterPro" id="IPR050833">
    <property type="entry name" value="Poly_Biosynth_Transport"/>
</dbReference>
<keyword evidence="2" id="KW-1003">Cell membrane</keyword>
<feature type="transmembrane region" description="Helical" evidence="6">
    <location>
        <begin position="402"/>
        <end position="424"/>
    </location>
</feature>
<evidence type="ECO:0000256" key="4">
    <source>
        <dbReference type="ARBA" id="ARBA00022989"/>
    </source>
</evidence>
<dbReference type="PANTHER" id="PTHR30250:SF31">
    <property type="entry name" value="INNER MEMBRANE PROTEIN YGHQ"/>
    <property type="match status" value="1"/>
</dbReference>